<dbReference type="Pfam" id="PF13646">
    <property type="entry name" value="HEAT_2"/>
    <property type="match status" value="1"/>
</dbReference>
<sequence length="466" mass="50506">MTEQDHVPPARECDPSISPAERVAQAASADRDEAARGIAALEALLGWEWRESTADLLPALLDLASGGAAHHRHRAVRLLARLSALDGTSPAWQALEPRLTALLADDDLRVRRHATRLVASAVRGRGPVLRARWDVETDRGVRHDLARSFGVDADPALLRDDDPLIRLAAAHALHSPEFTWPQENVDSLVAAVLDDAADADSAWLHWEPRADPVSQAVFGALGLLDEDPAAATAFTAGVAARGGAPHRLAALGCAMRITRRWRVPIPVDLLDDDNSEVRRWAVVLLAHLGPEAREHADRLAELAERERGGLREAALWALARQDDPRCLPGLVELLRAEDLSFTPTGGAHPVHRRLWPRPADLAEVLLPLRAHADVLRGPIADRQDDPALLEVLREWDSGQQVADEDLLTTACRLAGVGAPDDGVPALARAVVDSPRRIASSRAWDLVARDQAVRAAATRLLGEPLPR</sequence>
<evidence type="ECO:0000313" key="1">
    <source>
        <dbReference type="EMBL" id="ATE55278.1"/>
    </source>
</evidence>
<dbReference type="KEGG" id="apre:CNX65_19960"/>
<evidence type="ECO:0000313" key="2">
    <source>
        <dbReference type="Proteomes" id="UP000218505"/>
    </source>
</evidence>
<dbReference type="Gene3D" id="1.25.10.10">
    <property type="entry name" value="Leucine-rich Repeat Variant"/>
    <property type="match status" value="2"/>
</dbReference>
<name>A0A290Z8D9_9PSEU</name>
<accession>A0A290Z8D9</accession>
<reference evidence="1" key="1">
    <citation type="submission" date="2017-09" db="EMBL/GenBank/DDBJ databases">
        <title>Complete Genome Sequence of ansamitocin-producing Bacterium Actinosynnema pretiosum X47.</title>
        <authorList>
            <person name="Cao G."/>
            <person name="Zong G."/>
            <person name="Zhong C."/>
            <person name="Fu J."/>
        </authorList>
    </citation>
    <scope>NUCLEOTIDE SEQUENCE [LARGE SCALE GENOMIC DNA]</scope>
    <source>
        <strain evidence="1">X47</strain>
    </source>
</reference>
<proteinExistence type="predicted"/>
<dbReference type="InterPro" id="IPR011989">
    <property type="entry name" value="ARM-like"/>
</dbReference>
<dbReference type="AlphaFoldDB" id="A0A290Z8D9"/>
<dbReference type="RefSeq" id="WP_096495113.1">
    <property type="nucleotide sequence ID" value="NZ_CP023445.1"/>
</dbReference>
<evidence type="ECO:0008006" key="3">
    <source>
        <dbReference type="Google" id="ProtNLM"/>
    </source>
</evidence>
<dbReference type="InterPro" id="IPR016024">
    <property type="entry name" value="ARM-type_fold"/>
</dbReference>
<dbReference type="SUPFAM" id="SSF48371">
    <property type="entry name" value="ARM repeat"/>
    <property type="match status" value="1"/>
</dbReference>
<dbReference type="Proteomes" id="UP000218505">
    <property type="component" value="Chromosome"/>
</dbReference>
<gene>
    <name evidence="1" type="ORF">CNX65_19960</name>
</gene>
<protein>
    <recommendedName>
        <fullName evidence="3">HEAT repeat protein</fullName>
    </recommendedName>
</protein>
<organism evidence="1 2">
    <name type="scientific">Actinosynnema pretiosum</name>
    <dbReference type="NCBI Taxonomy" id="42197"/>
    <lineage>
        <taxon>Bacteria</taxon>
        <taxon>Bacillati</taxon>
        <taxon>Actinomycetota</taxon>
        <taxon>Actinomycetes</taxon>
        <taxon>Pseudonocardiales</taxon>
        <taxon>Pseudonocardiaceae</taxon>
        <taxon>Actinosynnema</taxon>
    </lineage>
</organism>
<dbReference type="EMBL" id="CP023445">
    <property type="protein sequence ID" value="ATE55278.1"/>
    <property type="molecule type" value="Genomic_DNA"/>
</dbReference>
<keyword evidence="2" id="KW-1185">Reference proteome</keyword>